<evidence type="ECO:0000256" key="6">
    <source>
        <dbReference type="ARBA" id="ARBA00040778"/>
    </source>
</evidence>
<evidence type="ECO:0000256" key="3">
    <source>
        <dbReference type="ARBA" id="ARBA00022692"/>
    </source>
</evidence>
<keyword evidence="3" id="KW-0812">Transmembrane</keyword>
<comment type="subcellular location">
    <subcellularLocation>
        <location evidence="1">Membrane</location>
        <topology evidence="1">Multi-pass membrane protein</topology>
    </subcellularLocation>
</comment>
<dbReference type="GO" id="GO:0032981">
    <property type="term" value="P:mitochondrial respiratory chain complex I assembly"/>
    <property type="evidence" value="ECO:0007669"/>
    <property type="project" value="InterPro"/>
</dbReference>
<dbReference type="InterPro" id="IPR055299">
    <property type="entry name" value="TIMMDC1"/>
</dbReference>
<accession>A0A023GAG5</accession>
<evidence type="ECO:0000256" key="1">
    <source>
        <dbReference type="ARBA" id="ARBA00004141"/>
    </source>
</evidence>
<dbReference type="Pfam" id="PF02466">
    <property type="entry name" value="Tim17"/>
    <property type="match status" value="1"/>
</dbReference>
<proteinExistence type="evidence at transcript level"/>
<dbReference type="GO" id="GO:0005739">
    <property type="term" value="C:mitochondrion"/>
    <property type="evidence" value="ECO:0007669"/>
    <property type="project" value="TreeGrafter"/>
</dbReference>
<keyword evidence="5" id="KW-0472">Membrane</keyword>
<evidence type="ECO:0000256" key="2">
    <source>
        <dbReference type="ARBA" id="ARBA00008444"/>
    </source>
</evidence>
<dbReference type="EMBL" id="GBBM01005530">
    <property type="protein sequence ID" value="JAC29888.1"/>
    <property type="molecule type" value="mRNA"/>
</dbReference>
<dbReference type="PANTHER" id="PTHR13002">
    <property type="entry name" value="C3ORF1 PROTEIN-RELATED"/>
    <property type="match status" value="1"/>
</dbReference>
<protein>
    <recommendedName>
        <fullName evidence="6">Complex I assembly factor TIMMDC1, mitochondrial</fullName>
    </recommendedName>
    <alternativeName>
        <fullName evidence="7">Translocase of inner mitochondrial membrane domain-containing protein 1</fullName>
    </alternativeName>
</protein>
<keyword evidence="4" id="KW-1133">Transmembrane helix</keyword>
<reference evidence="8" key="1">
    <citation type="submission" date="2014-03" db="EMBL/GenBank/DDBJ databases">
        <title>The sialotranscriptome of Amblyomma triste, Amblyomma parvum and Amblyomma cajennense ticks, uncovered by 454-based RNA-seq.</title>
        <authorList>
            <person name="Garcia G.R."/>
            <person name="Gardinassi L.G."/>
            <person name="Ribeiro J.M."/>
            <person name="Anatriello E."/>
            <person name="Ferreira B.R."/>
            <person name="Moreira H.N."/>
            <person name="Mafra C."/>
            <person name="Olegario M.M."/>
            <person name="Szabo P.J."/>
            <person name="Miranda-Santos I.K."/>
            <person name="Maruyama S.R."/>
        </authorList>
    </citation>
    <scope>NUCLEOTIDE SEQUENCE</scope>
    <source>
        <strain evidence="8">Mato Grasso do Sul</strain>
        <tissue evidence="8">Salivary glands</tissue>
    </source>
</reference>
<sequence length="233" mass="25427">MPFEDNSKISSVPEGLRSEMFRPEYPQMSTAFANETGMDRLKKMFDISSGPGPELQMVESAGFVGAIIGSMVGGWNYSTTARIDYIRRNQATSFLNAKQASRELQDAMFLAFARGAFRVGWRTGTFSAIYMTTVIAGFTYRNKFGIAEHVAGGALAGFLFKMNMGIAGSLIGAGLGGLLGLAGGTLMSLGTKAYGLTVPEFRYWQHNYWIQEYSEKKEKWKEGKAAKPAAPSS</sequence>
<name>A0A023GAG5_AMBTT</name>
<organism evidence="8">
    <name type="scientific">Amblyomma triste</name>
    <name type="common">Neotropical tick</name>
    <dbReference type="NCBI Taxonomy" id="251400"/>
    <lineage>
        <taxon>Eukaryota</taxon>
        <taxon>Metazoa</taxon>
        <taxon>Ecdysozoa</taxon>
        <taxon>Arthropoda</taxon>
        <taxon>Chelicerata</taxon>
        <taxon>Arachnida</taxon>
        <taxon>Acari</taxon>
        <taxon>Parasitiformes</taxon>
        <taxon>Ixodida</taxon>
        <taxon>Ixodoidea</taxon>
        <taxon>Ixodidae</taxon>
        <taxon>Amblyomminae</taxon>
        <taxon>Amblyomma</taxon>
    </lineage>
</organism>
<evidence type="ECO:0000256" key="4">
    <source>
        <dbReference type="ARBA" id="ARBA00022989"/>
    </source>
</evidence>
<dbReference type="PANTHER" id="PTHR13002:SF1">
    <property type="entry name" value="COMPLEX I ASSEMBLY FACTOR TIMMDC1, MITOCHONDRIAL"/>
    <property type="match status" value="1"/>
</dbReference>
<evidence type="ECO:0000313" key="8">
    <source>
        <dbReference type="EMBL" id="JAC29888.1"/>
    </source>
</evidence>
<evidence type="ECO:0000256" key="7">
    <source>
        <dbReference type="ARBA" id="ARBA00041344"/>
    </source>
</evidence>
<dbReference type="AlphaFoldDB" id="A0A023GAG5"/>
<comment type="similarity">
    <text evidence="2">Belongs to the Tim17/Tim22/Tim23 family.</text>
</comment>
<evidence type="ECO:0000256" key="5">
    <source>
        <dbReference type="ARBA" id="ARBA00023136"/>
    </source>
</evidence>
<dbReference type="GO" id="GO:0016020">
    <property type="term" value="C:membrane"/>
    <property type="evidence" value="ECO:0007669"/>
    <property type="project" value="UniProtKB-SubCell"/>
</dbReference>